<feature type="compositionally biased region" description="Basic and acidic residues" evidence="8">
    <location>
        <begin position="164"/>
        <end position="173"/>
    </location>
</feature>
<dbReference type="InterPro" id="IPR014854">
    <property type="entry name" value="Nse4_C"/>
</dbReference>
<feature type="region of interest" description="Disordered" evidence="8">
    <location>
        <begin position="1"/>
        <end position="31"/>
    </location>
</feature>
<evidence type="ECO:0000259" key="9">
    <source>
        <dbReference type="Pfam" id="PF08743"/>
    </source>
</evidence>
<proteinExistence type="inferred from homology"/>
<feature type="region of interest" description="Disordered" evidence="8">
    <location>
        <begin position="164"/>
        <end position="210"/>
    </location>
</feature>
<evidence type="ECO:0000256" key="3">
    <source>
        <dbReference type="ARBA" id="ARBA00022763"/>
    </source>
</evidence>
<dbReference type="OrthoDB" id="361242at2759"/>
<dbReference type="GO" id="GO:0030915">
    <property type="term" value="C:Smc5-Smc6 complex"/>
    <property type="evidence" value="ECO:0007669"/>
    <property type="project" value="UniProtKB-UniRule"/>
</dbReference>
<evidence type="ECO:0000256" key="7">
    <source>
        <dbReference type="RuleBase" id="RU365071"/>
    </source>
</evidence>
<sequence>MSSPELMSPEGSQTSSSSRRSNFGTPTARKQALRSVLDKTQSLQNHANSNATLGILENVFQEADQIHDDISMEEKISNQDEVVMDSELMSVSSKVIKSCTQVLTKEYNTFSSMEFAHKLMEYVQQLPDTTVADVNWSMLRKDVPAFKATATYVNLLNKIMRVGERRNKRDKNGSGDNSLNDSGSNDEARPKGSVKTENILSSQRRNAYAEQHAAKMNRTRLNDPNVTTTRPDNVIQVEGDADNDGNKPILDNLRKLIRKVYKDNGKQQPIDYFKLILDPGDFGKTIENMLHVAFLAKDGFIRFRTDGGENLTIIPSTKAQIEEYEANKNCVAHHQNVHYLDMETWRALKDKYRVSRPMIDFD</sequence>
<comment type="subunit">
    <text evidence="7">Component of the SMC5-SMC6 complex.</text>
</comment>
<dbReference type="EMBL" id="CAJNRD030001120">
    <property type="protein sequence ID" value="CAG5092297.1"/>
    <property type="molecule type" value="Genomic_DNA"/>
</dbReference>
<keyword evidence="3 7" id="KW-0227">DNA damage</keyword>
<comment type="caution">
    <text evidence="10">The sequence shown here is derived from an EMBL/GenBank/DDBJ whole genome shotgun (WGS) entry which is preliminary data.</text>
</comment>
<dbReference type="AlphaFoldDB" id="A0A8J2HDQ0"/>
<feature type="compositionally biased region" description="Polar residues" evidence="8">
    <location>
        <begin position="195"/>
        <end position="205"/>
    </location>
</feature>
<feature type="domain" description="Non-structural maintenance of chromosome element 4 C-terminal" evidence="9">
    <location>
        <begin position="269"/>
        <end position="359"/>
    </location>
</feature>
<evidence type="ECO:0000256" key="8">
    <source>
        <dbReference type="SAM" id="MobiDB-lite"/>
    </source>
</evidence>
<dbReference type="InterPro" id="IPR027786">
    <property type="entry name" value="Nse4/EID"/>
</dbReference>
<comment type="subcellular location">
    <subcellularLocation>
        <location evidence="1 7">Nucleus</location>
    </subcellularLocation>
</comment>
<organism evidence="10 11">
    <name type="scientific">Cotesia congregata</name>
    <name type="common">Parasitoid wasp</name>
    <name type="synonym">Apanteles congregatus</name>
    <dbReference type="NCBI Taxonomy" id="51543"/>
    <lineage>
        <taxon>Eukaryota</taxon>
        <taxon>Metazoa</taxon>
        <taxon>Ecdysozoa</taxon>
        <taxon>Arthropoda</taxon>
        <taxon>Hexapoda</taxon>
        <taxon>Insecta</taxon>
        <taxon>Pterygota</taxon>
        <taxon>Neoptera</taxon>
        <taxon>Endopterygota</taxon>
        <taxon>Hymenoptera</taxon>
        <taxon>Apocrita</taxon>
        <taxon>Ichneumonoidea</taxon>
        <taxon>Braconidae</taxon>
        <taxon>Microgastrinae</taxon>
        <taxon>Cotesia</taxon>
    </lineage>
</organism>
<dbReference type="GO" id="GO:0006281">
    <property type="term" value="P:DNA repair"/>
    <property type="evidence" value="ECO:0007669"/>
    <property type="project" value="UniProtKB-UniRule"/>
</dbReference>
<dbReference type="PANTHER" id="PTHR16140:SF0">
    <property type="entry name" value="NON-STRUCTURAL MAINTENANCE OF CHROMOSOMES ELEMENT 4"/>
    <property type="match status" value="1"/>
</dbReference>
<dbReference type="Pfam" id="PF08743">
    <property type="entry name" value="Nse4_C"/>
    <property type="match status" value="1"/>
</dbReference>
<keyword evidence="6 7" id="KW-0539">Nucleus</keyword>
<evidence type="ECO:0000256" key="5">
    <source>
        <dbReference type="ARBA" id="ARBA00023204"/>
    </source>
</evidence>
<gene>
    <name evidence="10" type="ORF">HICCMSTLAB_LOCUS6023</name>
</gene>
<name>A0A8J2HDQ0_COTCN</name>
<dbReference type="PANTHER" id="PTHR16140">
    <property type="entry name" value="NON-STRUCTURAL MAINTENANCE OF CHROMOSOMES ELEMENT 4"/>
    <property type="match status" value="1"/>
</dbReference>
<evidence type="ECO:0000313" key="11">
    <source>
        <dbReference type="Proteomes" id="UP000786811"/>
    </source>
</evidence>
<reference evidence="10" key="1">
    <citation type="submission" date="2021-04" db="EMBL/GenBank/DDBJ databases">
        <authorList>
            <person name="Chebbi M.A.C M."/>
        </authorList>
    </citation>
    <scope>NUCLEOTIDE SEQUENCE</scope>
</reference>
<keyword evidence="5 7" id="KW-0234">DNA repair</keyword>
<accession>A0A8J2HDQ0</accession>
<keyword evidence="4 7" id="KW-0233">DNA recombination</keyword>
<evidence type="ECO:0000256" key="6">
    <source>
        <dbReference type="ARBA" id="ARBA00023242"/>
    </source>
</evidence>
<evidence type="ECO:0000256" key="1">
    <source>
        <dbReference type="ARBA" id="ARBA00004123"/>
    </source>
</evidence>
<keyword evidence="11" id="KW-1185">Reference proteome</keyword>
<feature type="compositionally biased region" description="Low complexity" evidence="8">
    <location>
        <begin position="174"/>
        <end position="185"/>
    </location>
</feature>
<dbReference type="GO" id="GO:0005634">
    <property type="term" value="C:nucleus"/>
    <property type="evidence" value="ECO:0007669"/>
    <property type="project" value="UniProtKB-SubCell"/>
</dbReference>
<protein>
    <recommendedName>
        <fullName evidence="7">Non-structural maintenance of chromosomes element 4</fullName>
    </recommendedName>
</protein>
<evidence type="ECO:0000256" key="4">
    <source>
        <dbReference type="ARBA" id="ARBA00023172"/>
    </source>
</evidence>
<dbReference type="GO" id="GO:0006310">
    <property type="term" value="P:DNA recombination"/>
    <property type="evidence" value="ECO:0007669"/>
    <property type="project" value="UniProtKB-UniRule"/>
</dbReference>
<evidence type="ECO:0000256" key="2">
    <source>
        <dbReference type="ARBA" id="ARBA00008997"/>
    </source>
</evidence>
<evidence type="ECO:0000313" key="10">
    <source>
        <dbReference type="EMBL" id="CAG5092297.1"/>
    </source>
</evidence>
<dbReference type="Proteomes" id="UP000786811">
    <property type="component" value="Unassembled WGS sequence"/>
</dbReference>
<comment type="function">
    <text evidence="7">Component of the SMC5-SMC6 complex, that promotes sister chromatid alignment after DNA damage and facilitates double-stranded DNA breaks (DSBs) repair via homologous recombination between sister chromatids.</text>
</comment>
<comment type="similarity">
    <text evidence="2 7">Belongs to the NSE4 family.</text>
</comment>
<feature type="compositionally biased region" description="Polar residues" evidence="8">
    <location>
        <begin position="1"/>
        <end position="14"/>
    </location>
</feature>